<feature type="signal peptide" evidence="2">
    <location>
        <begin position="1"/>
        <end position="21"/>
    </location>
</feature>
<evidence type="ECO:0000313" key="3">
    <source>
        <dbReference type="Ensembl" id="ENSSANP00000007158.1"/>
    </source>
</evidence>
<keyword evidence="2" id="KW-0732">Signal</keyword>
<organism evidence="3 4">
    <name type="scientific">Sinocyclocheilus anshuiensis</name>
    <dbReference type="NCBI Taxonomy" id="1608454"/>
    <lineage>
        <taxon>Eukaryota</taxon>
        <taxon>Metazoa</taxon>
        <taxon>Chordata</taxon>
        <taxon>Craniata</taxon>
        <taxon>Vertebrata</taxon>
        <taxon>Euteleostomi</taxon>
        <taxon>Actinopterygii</taxon>
        <taxon>Neopterygii</taxon>
        <taxon>Teleostei</taxon>
        <taxon>Ostariophysi</taxon>
        <taxon>Cypriniformes</taxon>
        <taxon>Cyprinidae</taxon>
        <taxon>Cyprininae</taxon>
        <taxon>Sinocyclocheilus</taxon>
    </lineage>
</organism>
<dbReference type="AlphaFoldDB" id="A0A671KIU8"/>
<dbReference type="SUPFAM" id="SSF48726">
    <property type="entry name" value="Immunoglobulin"/>
    <property type="match status" value="1"/>
</dbReference>
<dbReference type="Gene3D" id="2.60.40.10">
    <property type="entry name" value="Immunoglobulins"/>
    <property type="match status" value="1"/>
</dbReference>
<keyword evidence="1" id="KW-0812">Transmembrane</keyword>
<dbReference type="Proteomes" id="UP000472260">
    <property type="component" value="Unassembled WGS sequence"/>
</dbReference>
<reference evidence="3" key="2">
    <citation type="submission" date="2025-09" db="UniProtKB">
        <authorList>
            <consortium name="Ensembl"/>
        </authorList>
    </citation>
    <scope>IDENTIFICATION</scope>
</reference>
<protein>
    <submittedName>
        <fullName evidence="3">Uncharacterized protein</fullName>
    </submittedName>
</protein>
<keyword evidence="1" id="KW-1133">Transmembrane helix</keyword>
<accession>A0A671KIU8</accession>
<evidence type="ECO:0000256" key="2">
    <source>
        <dbReference type="SAM" id="SignalP"/>
    </source>
</evidence>
<name>A0A671KIU8_9TELE</name>
<dbReference type="InterPro" id="IPR013783">
    <property type="entry name" value="Ig-like_fold"/>
</dbReference>
<proteinExistence type="predicted"/>
<dbReference type="InterPro" id="IPR036179">
    <property type="entry name" value="Ig-like_dom_sf"/>
</dbReference>
<keyword evidence="1" id="KW-0472">Membrane</keyword>
<evidence type="ECO:0000313" key="4">
    <source>
        <dbReference type="Proteomes" id="UP000472260"/>
    </source>
</evidence>
<feature type="transmembrane region" description="Helical" evidence="1">
    <location>
        <begin position="159"/>
        <end position="178"/>
    </location>
</feature>
<evidence type="ECO:0000256" key="1">
    <source>
        <dbReference type="SAM" id="Phobius"/>
    </source>
</evidence>
<reference evidence="3" key="1">
    <citation type="submission" date="2025-08" db="UniProtKB">
        <authorList>
            <consortium name="Ensembl"/>
        </authorList>
    </citation>
    <scope>IDENTIFICATION</scope>
</reference>
<sequence length="197" mass="22804">MHVLYYIFYLILIFEIHYKCSFNTASMVLDAKNTLICHVTELFPSLYKSKYHPKRDSTFNIISTLKFSPEEGDICCCTVYHTALQSKTKRWVRHLVDDVLSVCGVSLTLGLLVLSSSLKKTTASNRSEIQTFSYNKKKTFGIFPNVGIDGMFACVYKQFLYFNICFTFLLTFLIFIIVNQIQLLLCATNFLMCKYLY</sequence>
<dbReference type="Ensembl" id="ENSSANT00000007706.1">
    <property type="protein sequence ID" value="ENSSANP00000007158.1"/>
    <property type="gene ID" value="ENSSANG00000004103.1"/>
</dbReference>
<keyword evidence="4" id="KW-1185">Reference proteome</keyword>
<feature type="chain" id="PRO_5025573416" evidence="2">
    <location>
        <begin position="22"/>
        <end position="197"/>
    </location>
</feature>